<feature type="compositionally biased region" description="Polar residues" evidence="1">
    <location>
        <begin position="478"/>
        <end position="490"/>
    </location>
</feature>
<dbReference type="InterPro" id="IPR036873">
    <property type="entry name" value="Rhodanese-like_dom_sf"/>
</dbReference>
<feature type="compositionally biased region" description="Basic and acidic residues" evidence="1">
    <location>
        <begin position="1"/>
        <end position="18"/>
    </location>
</feature>
<feature type="compositionally biased region" description="Basic and acidic residues" evidence="1">
    <location>
        <begin position="155"/>
        <end position="178"/>
    </location>
</feature>
<evidence type="ECO:0000256" key="1">
    <source>
        <dbReference type="SAM" id="MobiDB-lite"/>
    </source>
</evidence>
<dbReference type="GO" id="GO:0005634">
    <property type="term" value="C:nucleus"/>
    <property type="evidence" value="ECO:0007669"/>
    <property type="project" value="TreeGrafter"/>
</dbReference>
<proteinExistence type="predicted"/>
<feature type="region of interest" description="Disordered" evidence="1">
    <location>
        <begin position="521"/>
        <end position="547"/>
    </location>
</feature>
<comment type="caution">
    <text evidence="3">The sequence shown here is derived from an EMBL/GenBank/DDBJ whole genome shotgun (WGS) entry which is preliminary data.</text>
</comment>
<sequence length="547" mass="61396">MASDERSEAGATVREGECTPRLNGETAKPTLESASRLGLKDLTNFSGGSGRVRKRSTGMSLGQRAKPSQLKSNLRDFFYESRVCTPEGGKRGEDGTIELIEAAQEEGIDDWAGSDGPSGSTEKKGEEQYTRLFIAQNEHHSSRTFRRTQSQYEDFSSRKRASLDGDDSLRDEATERKRSSAIVLTDDSTVLVEPEDDEVFEKGESSSALILSSSTSMLDKEGSPMSEYGIGCAVMHHRANFERTLSASVLERGEFAPPLRDHPHLPALPNIVYELPLVPTKDCQVHSVAFGCISAHTLAAEMQNLGLDEFHHKYVLVDCRYPYEYNGGHIKNAINLHDNFELPPLFFPPESILEHVDRTCSKKEEGEGEGADSSSSKKPTPPHRRIPIFYCEYSQKRGPTMAHDLRSIDRRRNIDRYPAINYDVMYLLECGYRNFYNTFGTSNAELFSSQCGYVEMKHEMKQLGKFKAHRKRTRARQVQHSEAVSTMSPTTPAPRKAEGRQASMVAREKIRETLSKRLGSAKARLQFDSEEEKSPMKKKEGLKETDL</sequence>
<name>A0AAN5IA24_9BILA</name>
<dbReference type="GO" id="GO:0004725">
    <property type="term" value="F:protein tyrosine phosphatase activity"/>
    <property type="evidence" value="ECO:0007669"/>
    <property type="project" value="TreeGrafter"/>
</dbReference>
<dbReference type="SUPFAM" id="SSF52821">
    <property type="entry name" value="Rhodanese/Cell cycle control phosphatase"/>
    <property type="match status" value="1"/>
</dbReference>
<dbReference type="AlphaFoldDB" id="A0AAN5IA24"/>
<dbReference type="Proteomes" id="UP001328107">
    <property type="component" value="Unassembled WGS sequence"/>
</dbReference>
<dbReference type="InterPro" id="IPR001763">
    <property type="entry name" value="Rhodanese-like_dom"/>
</dbReference>
<protein>
    <recommendedName>
        <fullName evidence="2">Rhodanese domain-containing protein</fullName>
    </recommendedName>
</protein>
<dbReference type="SMART" id="SM00450">
    <property type="entry name" value="RHOD"/>
    <property type="match status" value="1"/>
</dbReference>
<keyword evidence="4" id="KW-1185">Reference proteome</keyword>
<gene>
    <name evidence="3" type="ORF">PMAYCL1PPCAC_28498</name>
</gene>
<feature type="region of interest" description="Disordered" evidence="1">
    <location>
        <begin position="359"/>
        <end position="384"/>
    </location>
</feature>
<feature type="domain" description="Rhodanese" evidence="2">
    <location>
        <begin position="310"/>
        <end position="444"/>
    </location>
</feature>
<dbReference type="Pfam" id="PF00581">
    <property type="entry name" value="Rhodanese"/>
    <property type="match status" value="1"/>
</dbReference>
<evidence type="ECO:0000313" key="4">
    <source>
        <dbReference type="Proteomes" id="UP001328107"/>
    </source>
</evidence>
<evidence type="ECO:0000313" key="3">
    <source>
        <dbReference type="EMBL" id="GMR58303.1"/>
    </source>
</evidence>
<dbReference type="GO" id="GO:0010971">
    <property type="term" value="P:positive regulation of G2/M transition of mitotic cell cycle"/>
    <property type="evidence" value="ECO:0007669"/>
    <property type="project" value="TreeGrafter"/>
</dbReference>
<dbReference type="Gene3D" id="3.40.250.10">
    <property type="entry name" value="Rhodanese-like domain"/>
    <property type="match status" value="1"/>
</dbReference>
<dbReference type="GO" id="GO:0000086">
    <property type="term" value="P:G2/M transition of mitotic cell cycle"/>
    <property type="evidence" value="ECO:0007669"/>
    <property type="project" value="TreeGrafter"/>
</dbReference>
<dbReference type="GO" id="GO:0005737">
    <property type="term" value="C:cytoplasm"/>
    <property type="evidence" value="ECO:0007669"/>
    <property type="project" value="TreeGrafter"/>
</dbReference>
<accession>A0AAN5IA24</accession>
<feature type="region of interest" description="Disordered" evidence="1">
    <location>
        <begin position="1"/>
        <end position="68"/>
    </location>
</feature>
<dbReference type="PANTHER" id="PTHR10828:SF76">
    <property type="entry name" value="M-PHASE INDUCER PHOSPHATASE"/>
    <property type="match status" value="1"/>
</dbReference>
<organism evidence="3 4">
    <name type="scientific">Pristionchus mayeri</name>
    <dbReference type="NCBI Taxonomy" id="1317129"/>
    <lineage>
        <taxon>Eukaryota</taxon>
        <taxon>Metazoa</taxon>
        <taxon>Ecdysozoa</taxon>
        <taxon>Nematoda</taxon>
        <taxon>Chromadorea</taxon>
        <taxon>Rhabditida</taxon>
        <taxon>Rhabditina</taxon>
        <taxon>Diplogasteromorpha</taxon>
        <taxon>Diplogasteroidea</taxon>
        <taxon>Neodiplogasteridae</taxon>
        <taxon>Pristionchus</taxon>
    </lineage>
</organism>
<dbReference type="EMBL" id="BTRK01000006">
    <property type="protein sequence ID" value="GMR58303.1"/>
    <property type="molecule type" value="Genomic_DNA"/>
</dbReference>
<dbReference type="GO" id="GO:0110032">
    <property type="term" value="P:positive regulation of G2/MI transition of meiotic cell cycle"/>
    <property type="evidence" value="ECO:0007669"/>
    <property type="project" value="TreeGrafter"/>
</dbReference>
<feature type="compositionally biased region" description="Basic and acidic residues" evidence="1">
    <location>
        <begin position="532"/>
        <end position="547"/>
    </location>
</feature>
<reference evidence="4" key="1">
    <citation type="submission" date="2022-10" db="EMBL/GenBank/DDBJ databases">
        <title>Genome assembly of Pristionchus species.</title>
        <authorList>
            <person name="Yoshida K."/>
            <person name="Sommer R.J."/>
        </authorList>
    </citation>
    <scope>NUCLEOTIDE SEQUENCE [LARGE SCALE GENOMIC DNA]</scope>
    <source>
        <strain evidence="4">RS5460</strain>
    </source>
</reference>
<dbReference type="FunFam" id="3.40.250.10:FF:000133">
    <property type="entry name" value="M-phase inducer phosphatase, putative"/>
    <property type="match status" value="1"/>
</dbReference>
<feature type="region of interest" description="Disordered" evidence="1">
    <location>
        <begin position="105"/>
        <end position="179"/>
    </location>
</feature>
<dbReference type="PROSITE" id="PS50206">
    <property type="entry name" value="RHODANESE_3"/>
    <property type="match status" value="1"/>
</dbReference>
<feature type="region of interest" description="Disordered" evidence="1">
    <location>
        <begin position="469"/>
        <end position="505"/>
    </location>
</feature>
<evidence type="ECO:0000259" key="2">
    <source>
        <dbReference type="PROSITE" id="PS50206"/>
    </source>
</evidence>
<dbReference type="PANTHER" id="PTHR10828">
    <property type="entry name" value="M-PHASE INDUCER PHOSPHATASE DUAL SPECIFICITY PHOSPHATASE CDC25"/>
    <property type="match status" value="1"/>
</dbReference>